<reference evidence="1" key="2">
    <citation type="journal article" date="2022" name="New Phytol.">
        <title>Evolutionary transition to the ectomycorrhizal habit in the genomes of a hyperdiverse lineage of mushroom-forming fungi.</title>
        <authorList>
            <person name="Looney B."/>
            <person name="Miyauchi S."/>
            <person name="Morin E."/>
            <person name="Drula E."/>
            <person name="Courty P.E."/>
            <person name="Kohler A."/>
            <person name="Kuo A."/>
            <person name="LaButti K."/>
            <person name="Pangilinan J."/>
            <person name="Lipzen A."/>
            <person name="Riley R."/>
            <person name="Andreopoulos W."/>
            <person name="He G."/>
            <person name="Johnson J."/>
            <person name="Nolan M."/>
            <person name="Tritt A."/>
            <person name="Barry K.W."/>
            <person name="Grigoriev I.V."/>
            <person name="Nagy L.G."/>
            <person name="Hibbett D."/>
            <person name="Henrissat B."/>
            <person name="Matheny P.B."/>
            <person name="Labbe J."/>
            <person name="Martin F.M."/>
        </authorList>
    </citation>
    <scope>NUCLEOTIDE SEQUENCE</scope>
    <source>
        <strain evidence="1">HHB10654</strain>
    </source>
</reference>
<name>A0ACB8SQ69_9AGAM</name>
<dbReference type="EMBL" id="MU277239">
    <property type="protein sequence ID" value="KAI0058110.1"/>
    <property type="molecule type" value="Genomic_DNA"/>
</dbReference>
<sequence length="673" mass="74269">MESDGHLAQAFQPGYPYDMEQTQETQVSTQQASQQYDNHPMNSHLFGYLQPCTINMARVDLYKAVPEVKIGRAPAPVNDLVFPSMKISQRHCRLSWNGAEDHTSIVTITDTSTNGTWINGTRVEKNNYAILRDGNEIAFGSPSPNSKREEDFRFIYRHLAGPTHVDPVHEKYELASELGKGSFATVMRAVEKQTGEWWAVKIIHGSKVRGNDAQQKITAFAREISILESLHHPNICRLRETFMPAADSQSDIFLVLELVDGGDLLDFILTRGGLDEPMAIHITRQICCAMAYIHGKGIAHRDLKPENVLMTKDDPPIAKVADFGLAKAVDSFTMLKTMCGTPSYLAPEVVNQSSNEGYDHLVDSWSVGVIVFSMFVQPALVPDYYALRRAALRLTGSSPFIEDETVTDLKRRIAERTIDWSVLDSSGVSNACHHFVQRLLDYDPTTRMSLSDAQYHAWLAPPKQQETQTFVIPQGLSQTTDDSIEYPDLDSNGADASMASIDGAGLAMDSLNIQSSPAAGPKGKQREPASNVPGAFARVRVPLERRSQVLAREAEEEARSKATSASASPETPISGDAESSSSGKRGRSSPKDELMGAIEEDAMEEEQPLSKRNRRADEDAIPESAIPAPRKKNNVRNAAGPKRGVRTTALREEQDDESVRRSPRTAPAKPARR</sequence>
<comment type="caution">
    <text evidence="1">The sequence shown here is derived from an EMBL/GenBank/DDBJ whole genome shotgun (WGS) entry which is preliminary data.</text>
</comment>
<reference evidence="1" key="1">
    <citation type="submission" date="2021-03" db="EMBL/GenBank/DDBJ databases">
        <authorList>
            <consortium name="DOE Joint Genome Institute"/>
            <person name="Ahrendt S."/>
            <person name="Looney B.P."/>
            <person name="Miyauchi S."/>
            <person name="Morin E."/>
            <person name="Drula E."/>
            <person name="Courty P.E."/>
            <person name="Chicoki N."/>
            <person name="Fauchery L."/>
            <person name="Kohler A."/>
            <person name="Kuo A."/>
            <person name="Labutti K."/>
            <person name="Pangilinan J."/>
            <person name="Lipzen A."/>
            <person name="Riley R."/>
            <person name="Andreopoulos W."/>
            <person name="He G."/>
            <person name="Johnson J."/>
            <person name="Barry K.W."/>
            <person name="Grigoriev I.V."/>
            <person name="Nagy L."/>
            <person name="Hibbett D."/>
            <person name="Henrissat B."/>
            <person name="Matheny P.B."/>
            <person name="Labbe J."/>
            <person name="Martin F."/>
        </authorList>
    </citation>
    <scope>NUCLEOTIDE SEQUENCE</scope>
    <source>
        <strain evidence="1">HHB10654</strain>
    </source>
</reference>
<organism evidence="1 2">
    <name type="scientific">Artomyces pyxidatus</name>
    <dbReference type="NCBI Taxonomy" id="48021"/>
    <lineage>
        <taxon>Eukaryota</taxon>
        <taxon>Fungi</taxon>
        <taxon>Dikarya</taxon>
        <taxon>Basidiomycota</taxon>
        <taxon>Agaricomycotina</taxon>
        <taxon>Agaricomycetes</taxon>
        <taxon>Russulales</taxon>
        <taxon>Auriscalpiaceae</taxon>
        <taxon>Artomyces</taxon>
    </lineage>
</organism>
<dbReference type="Proteomes" id="UP000814140">
    <property type="component" value="Unassembled WGS sequence"/>
</dbReference>
<proteinExistence type="predicted"/>
<protein>
    <submittedName>
        <fullName evidence="1">Kinase-like protein</fullName>
    </submittedName>
</protein>
<keyword evidence="2" id="KW-1185">Reference proteome</keyword>
<evidence type="ECO:0000313" key="2">
    <source>
        <dbReference type="Proteomes" id="UP000814140"/>
    </source>
</evidence>
<gene>
    <name evidence="1" type="ORF">BV25DRAFT_1902355</name>
</gene>
<evidence type="ECO:0000313" key="1">
    <source>
        <dbReference type="EMBL" id="KAI0058110.1"/>
    </source>
</evidence>
<accession>A0ACB8SQ69</accession>